<dbReference type="Proteomes" id="UP001558353">
    <property type="component" value="Unassembled WGS sequence"/>
</dbReference>
<keyword evidence="1" id="KW-0378">Hydrolase</keyword>
<reference evidence="1 2" key="1">
    <citation type="journal article" date="2024" name="Fungal Genet. Biol.">
        <title>The porcine skin microbiome exhibits broad fungal antagonism.</title>
        <authorList>
            <person name="De La Cruz K.F."/>
            <person name="Townsend E.C."/>
            <person name="Alex Cheong J.Z."/>
            <person name="Salamzade R."/>
            <person name="Liu A."/>
            <person name="Sandstrom S."/>
            <person name="Davila E."/>
            <person name="Huang L."/>
            <person name="Xu K.H."/>
            <person name="Wu S.Y."/>
            <person name="Meudt J.J."/>
            <person name="Shanmuganayagam D."/>
            <person name="Gibson A.L.F."/>
            <person name="Kalan L.R."/>
        </authorList>
    </citation>
    <scope>NUCLEOTIDE SEQUENCE [LARGE SCALE GENOMIC DNA]</scope>
    <source>
        <strain evidence="1 2">LK2569</strain>
    </source>
</reference>
<dbReference type="InterPro" id="IPR013078">
    <property type="entry name" value="His_Pase_superF_clade-1"/>
</dbReference>
<dbReference type="EMBL" id="JAYWMA010000002">
    <property type="protein sequence ID" value="MEX3527924.1"/>
    <property type="molecule type" value="Genomic_DNA"/>
</dbReference>
<dbReference type="PANTHER" id="PTHR48100">
    <property type="entry name" value="BROAD-SPECIFICITY PHOSPHATASE YOR283W-RELATED"/>
    <property type="match status" value="1"/>
</dbReference>
<dbReference type="InterPro" id="IPR029033">
    <property type="entry name" value="His_PPase_superfam"/>
</dbReference>
<dbReference type="SMART" id="SM00855">
    <property type="entry name" value="PGAM"/>
    <property type="match status" value="1"/>
</dbReference>
<proteinExistence type="predicted"/>
<dbReference type="InterPro" id="IPR050275">
    <property type="entry name" value="PGM_Phosphatase"/>
</dbReference>
<name>A0ABV3US91_9CORY</name>
<dbReference type="SUPFAM" id="SSF53254">
    <property type="entry name" value="Phosphoglycerate mutase-like"/>
    <property type="match status" value="1"/>
</dbReference>
<accession>A0ABV3US91</accession>
<comment type="caution">
    <text evidence="1">The sequence shown here is derived from an EMBL/GenBank/DDBJ whole genome shotgun (WGS) entry which is preliminary data.</text>
</comment>
<sequence length="214" mass="23774">MTGPDDGRTPVHSPRTIVHLVRHGEVHNPTKILYGRLSGYRLSDRGRAQAEATARSFAGHDVAYLACSPLQRTRETSEPMTAVTGLDPVIDPDVLEAGNSFEGLHVRGWDSDLWNPRYWPRLRRPSVPSWGEPYEEIADRMFTAIHRAREAAEGREAVIVTHQLCVVAAARRARDLPLAHNPADRQCDLSSVTSLVFLGDTIVDVRYAEPAAHL</sequence>
<protein>
    <submittedName>
        <fullName evidence="1">Histidine phosphatase family protein</fullName>
        <ecNumber evidence="1">3.1.3.-</ecNumber>
    </submittedName>
</protein>
<dbReference type="GO" id="GO:0016787">
    <property type="term" value="F:hydrolase activity"/>
    <property type="evidence" value="ECO:0007669"/>
    <property type="project" value="UniProtKB-KW"/>
</dbReference>
<dbReference type="Pfam" id="PF00300">
    <property type="entry name" value="His_Phos_1"/>
    <property type="match status" value="1"/>
</dbReference>
<dbReference type="EC" id="3.1.3.-" evidence="1"/>
<organism evidence="1 2">
    <name type="scientific">Corynebacterium xerosis</name>
    <dbReference type="NCBI Taxonomy" id="1725"/>
    <lineage>
        <taxon>Bacteria</taxon>
        <taxon>Bacillati</taxon>
        <taxon>Actinomycetota</taxon>
        <taxon>Actinomycetes</taxon>
        <taxon>Mycobacteriales</taxon>
        <taxon>Corynebacteriaceae</taxon>
        <taxon>Corynebacterium</taxon>
    </lineage>
</organism>
<dbReference type="Gene3D" id="3.40.50.1240">
    <property type="entry name" value="Phosphoglycerate mutase-like"/>
    <property type="match status" value="1"/>
</dbReference>
<dbReference type="RefSeq" id="WP_338122262.1">
    <property type="nucleotide sequence ID" value="NZ_JABAGA010000002.1"/>
</dbReference>
<evidence type="ECO:0000313" key="2">
    <source>
        <dbReference type="Proteomes" id="UP001558353"/>
    </source>
</evidence>
<dbReference type="PANTHER" id="PTHR48100:SF51">
    <property type="entry name" value="PHOSPHOGLYCERATE MUTASE"/>
    <property type="match status" value="1"/>
</dbReference>
<dbReference type="CDD" id="cd07067">
    <property type="entry name" value="HP_PGM_like"/>
    <property type="match status" value="1"/>
</dbReference>
<evidence type="ECO:0000313" key="1">
    <source>
        <dbReference type="EMBL" id="MEX3527924.1"/>
    </source>
</evidence>
<keyword evidence="2" id="KW-1185">Reference proteome</keyword>
<gene>
    <name evidence="1" type="ORF">VVR64_02405</name>
</gene>